<evidence type="ECO:0000313" key="5">
    <source>
        <dbReference type="Proteomes" id="UP000675781"/>
    </source>
</evidence>
<dbReference type="CDD" id="cd02440">
    <property type="entry name" value="AdoMet_MTases"/>
    <property type="match status" value="1"/>
</dbReference>
<reference evidence="4" key="1">
    <citation type="submission" date="2021-04" db="EMBL/GenBank/DDBJ databases">
        <title>Genome based classification of Actinospica acidithermotolerans sp. nov., an actinobacterium isolated from an Indonesian hot spring.</title>
        <authorList>
            <person name="Kusuma A.B."/>
            <person name="Putra K.E."/>
            <person name="Nafisah S."/>
            <person name="Loh J."/>
            <person name="Nouioui I."/>
            <person name="Goodfellow M."/>
        </authorList>
    </citation>
    <scope>NUCLEOTIDE SEQUENCE</scope>
    <source>
        <strain evidence="4">CSCA 57</strain>
    </source>
</reference>
<dbReference type="GO" id="GO:0008168">
    <property type="term" value="F:methyltransferase activity"/>
    <property type="evidence" value="ECO:0007669"/>
    <property type="project" value="UniProtKB-KW"/>
</dbReference>
<dbReference type="Gene3D" id="3.40.50.150">
    <property type="entry name" value="Vaccinia Virus protein VP39"/>
    <property type="match status" value="1"/>
</dbReference>
<evidence type="ECO:0000259" key="3">
    <source>
        <dbReference type="Pfam" id="PF13649"/>
    </source>
</evidence>
<dbReference type="InterPro" id="IPR041698">
    <property type="entry name" value="Methyltransf_25"/>
</dbReference>
<dbReference type="InterPro" id="IPR029063">
    <property type="entry name" value="SAM-dependent_MTases_sf"/>
</dbReference>
<evidence type="ECO:0000256" key="2">
    <source>
        <dbReference type="ARBA" id="ARBA00022679"/>
    </source>
</evidence>
<accession>A0A941EM44</accession>
<keyword evidence="2" id="KW-0808">Transferase</keyword>
<dbReference type="PANTHER" id="PTHR44942:SF4">
    <property type="entry name" value="METHYLTRANSFERASE TYPE 11 DOMAIN-CONTAINING PROTEIN"/>
    <property type="match status" value="1"/>
</dbReference>
<dbReference type="Pfam" id="PF13649">
    <property type="entry name" value="Methyltransf_25"/>
    <property type="match status" value="1"/>
</dbReference>
<evidence type="ECO:0000313" key="4">
    <source>
        <dbReference type="EMBL" id="MBR7834197.1"/>
    </source>
</evidence>
<gene>
    <name evidence="4" type="ORF">KDL01_13060</name>
</gene>
<dbReference type="GO" id="GO:0032259">
    <property type="term" value="P:methylation"/>
    <property type="evidence" value="ECO:0007669"/>
    <property type="project" value="UniProtKB-KW"/>
</dbReference>
<sequence length="279" mass="29795">MTIGDWVWDETLFEGASEFYTAGRPPYAPGWVDVCVEVLDLDGTGRLADVGCGPGTLALALADRFAEVVGLDPDDGMIAAAARQAEAEGHAERSRWIQARAEDWPDGLGTFTVAAFGQSFHWMDRDRVAATMRAALAPGGAVVLVAAPHVDALPDGPMPHPEAPTARIKALAERYLGPVWRAGRGTLPNGTPGGEGAVLERAGFGSHECHLVPGGRPLERTADVVVAEVFSLSGSAPHLFGDRLPEFEAELRLLLAEASPSGLFSRRQPSTEIRVWWVR</sequence>
<dbReference type="InterPro" id="IPR051052">
    <property type="entry name" value="Diverse_substrate_MTase"/>
</dbReference>
<dbReference type="EMBL" id="JAGSOG010000051">
    <property type="protein sequence ID" value="MBR7834197.1"/>
    <property type="molecule type" value="Genomic_DNA"/>
</dbReference>
<keyword evidence="5" id="KW-1185">Reference proteome</keyword>
<dbReference type="PANTHER" id="PTHR44942">
    <property type="entry name" value="METHYLTRANSF_11 DOMAIN-CONTAINING PROTEIN"/>
    <property type="match status" value="1"/>
</dbReference>
<keyword evidence="1 4" id="KW-0489">Methyltransferase</keyword>
<dbReference type="Proteomes" id="UP000675781">
    <property type="component" value="Unassembled WGS sequence"/>
</dbReference>
<name>A0A941EM44_9ACTN</name>
<feature type="domain" description="Methyltransferase" evidence="3">
    <location>
        <begin position="49"/>
        <end position="140"/>
    </location>
</feature>
<comment type="caution">
    <text evidence="4">The sequence shown here is derived from an EMBL/GenBank/DDBJ whole genome shotgun (WGS) entry which is preliminary data.</text>
</comment>
<dbReference type="SUPFAM" id="SSF53335">
    <property type="entry name" value="S-adenosyl-L-methionine-dependent methyltransferases"/>
    <property type="match status" value="1"/>
</dbReference>
<protein>
    <submittedName>
        <fullName evidence="4">Class I SAM-dependent methyltransferase</fullName>
    </submittedName>
</protein>
<proteinExistence type="predicted"/>
<evidence type="ECO:0000256" key="1">
    <source>
        <dbReference type="ARBA" id="ARBA00022603"/>
    </source>
</evidence>
<dbReference type="AlphaFoldDB" id="A0A941EM44"/>
<organism evidence="4 5">
    <name type="scientific">Actinospica durhamensis</name>
    <dbReference type="NCBI Taxonomy" id="1508375"/>
    <lineage>
        <taxon>Bacteria</taxon>
        <taxon>Bacillati</taxon>
        <taxon>Actinomycetota</taxon>
        <taxon>Actinomycetes</taxon>
        <taxon>Catenulisporales</taxon>
        <taxon>Actinospicaceae</taxon>
        <taxon>Actinospica</taxon>
    </lineage>
</organism>